<gene>
    <name evidence="3" type="ORF">PECUL_23A010231</name>
</gene>
<organism evidence="3 4">
    <name type="scientific">Pelobates cultripes</name>
    <name type="common">Western spadefoot toad</name>
    <dbReference type="NCBI Taxonomy" id="61616"/>
    <lineage>
        <taxon>Eukaryota</taxon>
        <taxon>Metazoa</taxon>
        <taxon>Chordata</taxon>
        <taxon>Craniata</taxon>
        <taxon>Vertebrata</taxon>
        <taxon>Euteleostomi</taxon>
        <taxon>Amphibia</taxon>
        <taxon>Batrachia</taxon>
        <taxon>Anura</taxon>
        <taxon>Pelobatoidea</taxon>
        <taxon>Pelobatidae</taxon>
        <taxon>Pelobates</taxon>
    </lineage>
</organism>
<evidence type="ECO:0008006" key="5">
    <source>
        <dbReference type="Google" id="ProtNLM"/>
    </source>
</evidence>
<feature type="region of interest" description="Disordered" evidence="2">
    <location>
        <begin position="88"/>
        <end position="172"/>
    </location>
</feature>
<dbReference type="Proteomes" id="UP001295444">
    <property type="component" value="Chromosome 07"/>
</dbReference>
<evidence type="ECO:0000313" key="4">
    <source>
        <dbReference type="Proteomes" id="UP001295444"/>
    </source>
</evidence>
<dbReference type="Pfam" id="PF15764">
    <property type="entry name" value="DUF4693"/>
    <property type="match status" value="1"/>
</dbReference>
<sequence length="449" mass="51120">MLSADCSHRLLSLLNQAILNCKEKEKKLEQQLTQYHALLREWRTDEFEDGEQDTKPDEIQNLQSSPSAKEIQEVEILSKALEKALKVRTGSRPQTAGARLPLANAQVEPPCPSTKTKPLIKCSHPGRKPMTYQLNPPYKTNPEKKRAHGSSRGKLSDGTRQFTSGVSLPDKERRGCAQLHKAKEGASSTDTVLGASAPPTVISQPLETQEAQDEQKHRVKHLRHALRLPVEYRRLYTKNSRLWDSFYDIQRPCPSSQPSFLERLQQTFVPGCPSKSLFELQEEISCLKNSITRIRQNIDSLQNWRGTGSRDWHDYRCMLVCEALLEEVSQHHLDLNALKQAAQQHLAWNKGQSTGASCEEITCSSMPRMAPAILRYNHPSELSQLICCKHRVLELKEKIYLQKVLNKELLSEMDLRCHSDPESWLLYRAIYTQLCEGGDAFPVLVHEDN</sequence>
<name>A0AAD1SRH4_PELCU</name>
<evidence type="ECO:0000256" key="1">
    <source>
        <dbReference type="SAM" id="Coils"/>
    </source>
</evidence>
<dbReference type="PANTHER" id="PTHR14870">
    <property type="entry name" value="TUBULIN EPSILON AND DELTA COMPLEX PROTEIN 2"/>
    <property type="match status" value="1"/>
</dbReference>
<protein>
    <recommendedName>
        <fullName evidence="5">Tubulin epsilon and delta complex protein 2</fullName>
    </recommendedName>
</protein>
<dbReference type="InterPro" id="IPR031518">
    <property type="entry name" value="DUF4693"/>
</dbReference>
<evidence type="ECO:0000256" key="2">
    <source>
        <dbReference type="SAM" id="MobiDB-lite"/>
    </source>
</evidence>
<dbReference type="EMBL" id="OW240918">
    <property type="protein sequence ID" value="CAH2307633.1"/>
    <property type="molecule type" value="Genomic_DNA"/>
</dbReference>
<feature type="region of interest" description="Disordered" evidence="2">
    <location>
        <begin position="46"/>
        <end position="69"/>
    </location>
</feature>
<keyword evidence="4" id="KW-1185">Reference proteome</keyword>
<reference evidence="3" key="1">
    <citation type="submission" date="2022-03" db="EMBL/GenBank/DDBJ databases">
        <authorList>
            <person name="Alioto T."/>
            <person name="Alioto T."/>
            <person name="Gomez Garrido J."/>
        </authorList>
    </citation>
    <scope>NUCLEOTIDE SEQUENCE</scope>
</reference>
<evidence type="ECO:0000313" key="3">
    <source>
        <dbReference type="EMBL" id="CAH2307633.1"/>
    </source>
</evidence>
<accession>A0AAD1SRH4</accession>
<keyword evidence="1" id="KW-0175">Coiled coil</keyword>
<dbReference type="PANTHER" id="PTHR14870:SF1">
    <property type="entry name" value="TUBULIN EPSILON AND DELTA COMPLEX PROTEIN 2"/>
    <property type="match status" value="1"/>
</dbReference>
<feature type="coiled-coil region" evidence="1">
    <location>
        <begin position="11"/>
        <end position="41"/>
    </location>
</feature>
<proteinExistence type="predicted"/>
<dbReference type="AlphaFoldDB" id="A0AAD1SRH4"/>